<sequence length="104" mass="12486">MLDSYLCPKCKGLIPELQNTLSYCLNCGDKYSVKPFRKINNEAQKYLQSDDANQLLLLIKCLKIREKILYKHHKDFEEVYYRLYSYYVESGKDKFFIRTHSCRI</sequence>
<evidence type="ECO:0000313" key="1">
    <source>
        <dbReference type="RefSeq" id="XP_028153999.1"/>
    </source>
</evidence>
<dbReference type="InParanoid" id="A0A6P7GX02"/>
<dbReference type="InterPro" id="IPR011990">
    <property type="entry name" value="TPR-like_helical_dom_sf"/>
</dbReference>
<gene>
    <name evidence="1" type="primary">LOC114347505</name>
</gene>
<organism evidence="1">
    <name type="scientific">Diabrotica virgifera virgifera</name>
    <name type="common">western corn rootworm</name>
    <dbReference type="NCBI Taxonomy" id="50390"/>
    <lineage>
        <taxon>Eukaryota</taxon>
        <taxon>Metazoa</taxon>
        <taxon>Ecdysozoa</taxon>
        <taxon>Arthropoda</taxon>
        <taxon>Hexapoda</taxon>
        <taxon>Insecta</taxon>
        <taxon>Pterygota</taxon>
        <taxon>Neoptera</taxon>
        <taxon>Endopterygota</taxon>
        <taxon>Coleoptera</taxon>
        <taxon>Polyphaga</taxon>
        <taxon>Cucujiformia</taxon>
        <taxon>Chrysomeloidea</taxon>
        <taxon>Chrysomelidae</taxon>
        <taxon>Galerucinae</taxon>
        <taxon>Diabroticina</taxon>
        <taxon>Diabroticites</taxon>
        <taxon>Diabrotica</taxon>
    </lineage>
</organism>
<proteinExistence type="predicted"/>
<dbReference type="RefSeq" id="XP_028153999.1">
    <property type="nucleotide sequence ID" value="XM_028298198.1"/>
</dbReference>
<dbReference type="AlphaFoldDB" id="A0A6P7GX02"/>
<dbReference type="Gene3D" id="1.25.40.10">
    <property type="entry name" value="Tetratricopeptide repeat domain"/>
    <property type="match status" value="1"/>
</dbReference>
<reference evidence="1" key="1">
    <citation type="submission" date="2025-08" db="UniProtKB">
        <authorList>
            <consortium name="RefSeq"/>
        </authorList>
    </citation>
    <scope>IDENTIFICATION</scope>
    <source>
        <tissue evidence="1">Whole insect</tissue>
    </source>
</reference>
<protein>
    <submittedName>
        <fullName evidence="1">Uncharacterized protein LOC114347505</fullName>
    </submittedName>
</protein>
<name>A0A6P7GX02_DIAVI</name>
<accession>A0A6P7GX02</accession>